<feature type="compositionally biased region" description="Low complexity" evidence="4">
    <location>
        <begin position="120"/>
        <end position="129"/>
    </location>
</feature>
<evidence type="ECO:0000313" key="7">
    <source>
        <dbReference type="Proteomes" id="UP001190700"/>
    </source>
</evidence>
<dbReference type="InterPro" id="IPR018066">
    <property type="entry name" value="Tubby_C_CS"/>
</dbReference>
<name>A0AAE0FVX0_9CHLO</name>
<dbReference type="GO" id="GO:0005737">
    <property type="term" value="C:cytoplasm"/>
    <property type="evidence" value="ECO:0007669"/>
    <property type="project" value="UniProtKB-SubCell"/>
</dbReference>
<dbReference type="PRINTS" id="PR01573">
    <property type="entry name" value="SUPERTUBBY"/>
</dbReference>
<evidence type="ECO:0000259" key="5">
    <source>
        <dbReference type="Pfam" id="PF01167"/>
    </source>
</evidence>
<sequence>MSEDALFGEDDGGSAGPAPTAAKPLSRPPSARPRPGSGRPSQSGGQAPSDLDGERMVYEGSTGSAPPSRPGTASMPVRPVSARTWQNSGEGGASGSNYAAYSNDLFGDDEEENEIGVSNAPKQPQAAARQRMEQQKALQAQKRKERSLMSGVVVKNDSLPRSRPGSAAASRPGTARSSSSRLSRDLANGVQTLSMQDKQASESEQAEDSNTLAAQELKEELKAHGVKSVYDPGQQSEANPFPPMQRPMTVSAVDTSDMRVFLMQPGPKNGPILCHIRRSRGSAKMYPKYSLYIGGGGVEGEDATERFLLSARKRKKSKSSNYLISLDEEDMSRQSGNFFGKLRSNFVGTEFSIYDKGIKPEEAEGSSGNLSQTNVRTELGAVLFQYNVLGTRGPRKMTALIPEIDAEGNREVFRPAEEKDSILERFKEKGETDRLVVMRNKPPKWNDQMQAYCLNFHGRVTHASVKNFQLVSEDDKDHIILQFGKVGKDTFTMDYQYPISALQAFAICLTSFDNKLACE</sequence>
<dbReference type="Pfam" id="PF01167">
    <property type="entry name" value="Tub"/>
    <property type="match status" value="1"/>
</dbReference>
<dbReference type="Gene3D" id="3.20.90.10">
    <property type="entry name" value="Tubby Protein, Chain A"/>
    <property type="match status" value="1"/>
</dbReference>
<keyword evidence="7" id="KW-1185">Reference proteome</keyword>
<proteinExistence type="inferred from homology"/>
<dbReference type="InterPro" id="IPR000007">
    <property type="entry name" value="Tubby_C"/>
</dbReference>
<dbReference type="SUPFAM" id="SSF54518">
    <property type="entry name" value="Tubby C-terminal domain-like"/>
    <property type="match status" value="1"/>
</dbReference>
<feature type="region of interest" description="Disordered" evidence="4">
    <location>
        <begin position="1"/>
        <end position="183"/>
    </location>
</feature>
<dbReference type="EMBL" id="LGRX02012871">
    <property type="protein sequence ID" value="KAK3266712.1"/>
    <property type="molecule type" value="Genomic_DNA"/>
</dbReference>
<reference evidence="6 7" key="1">
    <citation type="journal article" date="2015" name="Genome Biol. Evol.">
        <title>Comparative Genomics of a Bacterivorous Green Alga Reveals Evolutionary Causalities and Consequences of Phago-Mixotrophic Mode of Nutrition.</title>
        <authorList>
            <person name="Burns J.A."/>
            <person name="Paasch A."/>
            <person name="Narechania A."/>
            <person name="Kim E."/>
        </authorList>
    </citation>
    <scope>NUCLEOTIDE SEQUENCE [LARGE SCALE GENOMIC DNA]</scope>
    <source>
        <strain evidence="6 7">PLY_AMNH</strain>
    </source>
</reference>
<protein>
    <recommendedName>
        <fullName evidence="5">Tubby C-terminal domain-containing protein</fullName>
    </recommendedName>
</protein>
<evidence type="ECO:0000313" key="6">
    <source>
        <dbReference type="EMBL" id="KAK3266712.1"/>
    </source>
</evidence>
<evidence type="ECO:0000256" key="3">
    <source>
        <dbReference type="ARBA" id="ARBA00022490"/>
    </source>
</evidence>
<feature type="compositionally biased region" description="Acidic residues" evidence="4">
    <location>
        <begin position="1"/>
        <end position="12"/>
    </location>
</feature>
<dbReference type="InterPro" id="IPR025659">
    <property type="entry name" value="Tubby-like_C"/>
</dbReference>
<gene>
    <name evidence="6" type="ORF">CYMTET_24685</name>
</gene>
<dbReference type="AlphaFoldDB" id="A0AAE0FVX0"/>
<feature type="compositionally biased region" description="Low complexity" evidence="4">
    <location>
        <begin position="33"/>
        <end position="49"/>
    </location>
</feature>
<feature type="domain" description="Tubby C-terminal" evidence="5">
    <location>
        <begin position="262"/>
        <end position="514"/>
    </location>
</feature>
<dbReference type="PANTHER" id="PTHR16517">
    <property type="entry name" value="TUBBY-RELATED"/>
    <property type="match status" value="1"/>
</dbReference>
<dbReference type="Proteomes" id="UP001190700">
    <property type="component" value="Unassembled WGS sequence"/>
</dbReference>
<evidence type="ECO:0000256" key="2">
    <source>
        <dbReference type="ARBA" id="ARBA00007129"/>
    </source>
</evidence>
<dbReference type="PROSITE" id="PS01200">
    <property type="entry name" value="TUB_1"/>
    <property type="match status" value="1"/>
</dbReference>
<comment type="similarity">
    <text evidence="2">Belongs to the TUB family.</text>
</comment>
<accession>A0AAE0FVX0</accession>
<comment type="caution">
    <text evidence="6">The sequence shown here is derived from an EMBL/GenBank/DDBJ whole genome shotgun (WGS) entry which is preliminary data.</text>
</comment>
<dbReference type="PANTHER" id="PTHR16517:SF7">
    <property type="entry name" value="PROTEIN KING TUBBY"/>
    <property type="match status" value="1"/>
</dbReference>
<keyword evidence="3" id="KW-0963">Cytoplasm</keyword>
<evidence type="ECO:0000256" key="1">
    <source>
        <dbReference type="ARBA" id="ARBA00004496"/>
    </source>
</evidence>
<comment type="subcellular location">
    <subcellularLocation>
        <location evidence="1">Cytoplasm</location>
    </subcellularLocation>
</comment>
<evidence type="ECO:0000256" key="4">
    <source>
        <dbReference type="SAM" id="MobiDB-lite"/>
    </source>
</evidence>
<organism evidence="6 7">
    <name type="scientific">Cymbomonas tetramitiformis</name>
    <dbReference type="NCBI Taxonomy" id="36881"/>
    <lineage>
        <taxon>Eukaryota</taxon>
        <taxon>Viridiplantae</taxon>
        <taxon>Chlorophyta</taxon>
        <taxon>Pyramimonadophyceae</taxon>
        <taxon>Pyramimonadales</taxon>
        <taxon>Pyramimonadaceae</taxon>
        <taxon>Cymbomonas</taxon>
    </lineage>
</organism>